<dbReference type="PANTHER" id="PTHR45632">
    <property type="entry name" value="LD33804P"/>
    <property type="match status" value="1"/>
</dbReference>
<dbReference type="SMART" id="SM00225">
    <property type="entry name" value="BTB"/>
    <property type="match status" value="1"/>
</dbReference>
<keyword evidence="4" id="KW-1185">Reference proteome</keyword>
<evidence type="ECO:0000259" key="3">
    <source>
        <dbReference type="PROSITE" id="PS50097"/>
    </source>
</evidence>
<dbReference type="Gene3D" id="2.120.10.80">
    <property type="entry name" value="Kelch-type beta propeller"/>
    <property type="match status" value="2"/>
</dbReference>
<evidence type="ECO:0000256" key="2">
    <source>
        <dbReference type="ARBA" id="ARBA00022737"/>
    </source>
</evidence>
<dbReference type="InterPro" id="IPR000210">
    <property type="entry name" value="BTB/POZ_dom"/>
</dbReference>
<accession>A0ABM4CJ57</accession>
<dbReference type="SMART" id="SM00875">
    <property type="entry name" value="BACK"/>
    <property type="match status" value="1"/>
</dbReference>
<organism evidence="4 5">
    <name type="scientific">Hydra vulgaris</name>
    <name type="common">Hydra</name>
    <name type="synonym">Hydra attenuata</name>
    <dbReference type="NCBI Taxonomy" id="6087"/>
    <lineage>
        <taxon>Eukaryota</taxon>
        <taxon>Metazoa</taxon>
        <taxon>Cnidaria</taxon>
        <taxon>Hydrozoa</taxon>
        <taxon>Hydroidolina</taxon>
        <taxon>Anthoathecata</taxon>
        <taxon>Aplanulata</taxon>
        <taxon>Hydridae</taxon>
        <taxon>Hydra</taxon>
    </lineage>
</organism>
<dbReference type="InterPro" id="IPR006652">
    <property type="entry name" value="Kelch_1"/>
</dbReference>
<dbReference type="SMART" id="SM00612">
    <property type="entry name" value="Kelch"/>
    <property type="match status" value="6"/>
</dbReference>
<dbReference type="InterPro" id="IPR011705">
    <property type="entry name" value="BACK"/>
</dbReference>
<protein>
    <submittedName>
        <fullName evidence="5">Kelch-like ECH-associated protein 1</fullName>
    </submittedName>
</protein>
<dbReference type="PIRSF" id="PIRSF037037">
    <property type="entry name" value="Kelch-like_protein_gigaxonin"/>
    <property type="match status" value="1"/>
</dbReference>
<dbReference type="PROSITE" id="PS50097">
    <property type="entry name" value="BTB"/>
    <property type="match status" value="1"/>
</dbReference>
<dbReference type="Pfam" id="PF24681">
    <property type="entry name" value="Kelch_KLHDC2_KLHL20_DRC7"/>
    <property type="match status" value="1"/>
</dbReference>
<dbReference type="Gene3D" id="3.30.710.10">
    <property type="entry name" value="Potassium Channel Kv1.1, Chain A"/>
    <property type="match status" value="1"/>
</dbReference>
<dbReference type="Gene3D" id="1.25.40.420">
    <property type="match status" value="1"/>
</dbReference>
<keyword evidence="1" id="KW-0880">Kelch repeat</keyword>
<dbReference type="SUPFAM" id="SSF117281">
    <property type="entry name" value="Kelch motif"/>
    <property type="match status" value="1"/>
</dbReference>
<dbReference type="Proteomes" id="UP001652625">
    <property type="component" value="Chromosome 09"/>
</dbReference>
<reference evidence="5" key="1">
    <citation type="submission" date="2025-08" db="UniProtKB">
        <authorList>
            <consortium name="RefSeq"/>
        </authorList>
    </citation>
    <scope>IDENTIFICATION</scope>
</reference>
<dbReference type="Pfam" id="PF07707">
    <property type="entry name" value="BACK"/>
    <property type="match status" value="1"/>
</dbReference>
<proteinExistence type="predicted"/>
<dbReference type="RefSeq" id="XP_065661792.1">
    <property type="nucleotide sequence ID" value="XM_065805720.1"/>
</dbReference>
<evidence type="ECO:0000313" key="5">
    <source>
        <dbReference type="RefSeq" id="XP_065661792.1"/>
    </source>
</evidence>
<dbReference type="Pfam" id="PF01344">
    <property type="entry name" value="Kelch_1"/>
    <property type="match status" value="2"/>
</dbReference>
<dbReference type="PANTHER" id="PTHR45632:SF17">
    <property type="entry name" value="KELCH-LIKE PROTEIN 31"/>
    <property type="match status" value="1"/>
</dbReference>
<sequence length="574" mass="65754">MLGMRINSEQANSQVIKMERDDNTKKVIDKFHIDHILKQMYNDIFKGGNFADIILSFHNKEIRVHRIILAASSEVFSTMLQTNMKEKIDGKVDMELSGLLPRFADDFIKYLYTGEIELTVENVESLFSCANFFIINGLRDACSSFLKDILSPMNCLSVSTIANRYCCFDLEQKALKMLHDNFSLVANGTEFLNLSLEDLIEILSSDEIQVSSEDVVFSALMKWIYFDSSVRLLHFEDLFKCIRFPYLSQKFILTTKFQNSYYEKYLSRAISFNKTASPRKCLDTATIIMTTGGYDGNNCLLASFAFNTITKKWGSLAPMKVARHDHGTVLIWNKVFVIGGLNSHRGPISNVECFNPSQNQWSEVCEMNSKRKSAGVCVYNDKIFVSGGLDGSYNALDTVEFYDHELNTWNMFMPMNEARYCHGLVGNETCLFAVGGWKSASLERYYNSKWCLLSPMSIPRAGATYLIFNNKIYVFGGYSERYCVSSFEIYDITLDNWVIQSSSQISRWRAGSTLVNNKLFIIGGRDCSWKYLDIVESYDLERDEWSIDLPFPFQVMGLECSTLNLPKHFIRFSK</sequence>
<feature type="domain" description="BTB" evidence="3">
    <location>
        <begin position="51"/>
        <end position="120"/>
    </location>
</feature>
<gene>
    <name evidence="5" type="primary">LOC100203577</name>
</gene>
<dbReference type="GeneID" id="100203577"/>
<dbReference type="Pfam" id="PF00651">
    <property type="entry name" value="BTB"/>
    <property type="match status" value="1"/>
</dbReference>
<dbReference type="InterPro" id="IPR015915">
    <property type="entry name" value="Kelch-typ_b-propeller"/>
</dbReference>
<dbReference type="InterPro" id="IPR011333">
    <property type="entry name" value="SKP1/BTB/POZ_sf"/>
</dbReference>
<dbReference type="SUPFAM" id="SSF54695">
    <property type="entry name" value="POZ domain"/>
    <property type="match status" value="1"/>
</dbReference>
<evidence type="ECO:0000256" key="1">
    <source>
        <dbReference type="ARBA" id="ARBA00022441"/>
    </source>
</evidence>
<evidence type="ECO:0000313" key="4">
    <source>
        <dbReference type="Proteomes" id="UP001652625"/>
    </source>
</evidence>
<dbReference type="InterPro" id="IPR017096">
    <property type="entry name" value="BTB-kelch_protein"/>
</dbReference>
<keyword evidence="2" id="KW-0677">Repeat</keyword>
<name>A0ABM4CJ57_HYDVU</name>